<evidence type="ECO:0000313" key="2">
    <source>
        <dbReference type="Proteomes" id="UP001062846"/>
    </source>
</evidence>
<dbReference type="Proteomes" id="UP001062846">
    <property type="component" value="Chromosome 6"/>
</dbReference>
<proteinExistence type="predicted"/>
<sequence>MFWWLGFAPEATILHSSVHSMLSLFFLICLRFLHSTFNPLGRCRSDKFGV</sequence>
<reference evidence="1" key="1">
    <citation type="submission" date="2022-02" db="EMBL/GenBank/DDBJ databases">
        <title>Plant Genome Project.</title>
        <authorList>
            <person name="Zhang R.-G."/>
        </authorList>
    </citation>
    <scope>NUCLEOTIDE SEQUENCE</scope>
    <source>
        <strain evidence="1">AT1</strain>
    </source>
</reference>
<keyword evidence="2" id="KW-1185">Reference proteome</keyword>
<organism evidence="1 2">
    <name type="scientific">Rhododendron molle</name>
    <name type="common">Chinese azalea</name>
    <name type="synonym">Azalea mollis</name>
    <dbReference type="NCBI Taxonomy" id="49168"/>
    <lineage>
        <taxon>Eukaryota</taxon>
        <taxon>Viridiplantae</taxon>
        <taxon>Streptophyta</taxon>
        <taxon>Embryophyta</taxon>
        <taxon>Tracheophyta</taxon>
        <taxon>Spermatophyta</taxon>
        <taxon>Magnoliopsida</taxon>
        <taxon>eudicotyledons</taxon>
        <taxon>Gunneridae</taxon>
        <taxon>Pentapetalae</taxon>
        <taxon>asterids</taxon>
        <taxon>Ericales</taxon>
        <taxon>Ericaceae</taxon>
        <taxon>Ericoideae</taxon>
        <taxon>Rhodoreae</taxon>
        <taxon>Rhododendron</taxon>
    </lineage>
</organism>
<protein>
    <submittedName>
        <fullName evidence="1">Uncharacterized protein</fullName>
    </submittedName>
</protein>
<accession>A0ACC0NHT3</accession>
<name>A0ACC0NHT3_RHOML</name>
<dbReference type="EMBL" id="CM046393">
    <property type="protein sequence ID" value="KAI8552038.1"/>
    <property type="molecule type" value="Genomic_DNA"/>
</dbReference>
<comment type="caution">
    <text evidence="1">The sequence shown here is derived from an EMBL/GenBank/DDBJ whole genome shotgun (WGS) entry which is preliminary data.</text>
</comment>
<evidence type="ECO:0000313" key="1">
    <source>
        <dbReference type="EMBL" id="KAI8552038.1"/>
    </source>
</evidence>
<gene>
    <name evidence="1" type="ORF">RHMOL_Rhmol06G0233300</name>
</gene>